<evidence type="ECO:0000259" key="5">
    <source>
        <dbReference type="Pfam" id="PF08531"/>
    </source>
</evidence>
<dbReference type="Pfam" id="PF05592">
    <property type="entry name" value="Bac_rhamnosid"/>
    <property type="match status" value="1"/>
</dbReference>
<dbReference type="Pfam" id="PF17389">
    <property type="entry name" value="Bac_rhamnosid6H"/>
    <property type="match status" value="1"/>
</dbReference>
<dbReference type="RefSeq" id="WP_249864033.1">
    <property type="nucleotide sequence ID" value="NZ_CP027059.1"/>
</dbReference>
<dbReference type="Proteomes" id="UP001057134">
    <property type="component" value="Chromosome"/>
</dbReference>
<dbReference type="PIRSF" id="PIRSF010631">
    <property type="entry name" value="A-rhamnsds"/>
    <property type="match status" value="1"/>
</dbReference>
<keyword evidence="9" id="KW-1185">Reference proteome</keyword>
<dbReference type="Gene3D" id="2.60.420.10">
    <property type="entry name" value="Maltose phosphorylase, domain 3"/>
    <property type="match status" value="1"/>
</dbReference>
<evidence type="ECO:0000256" key="3">
    <source>
        <dbReference type="ARBA" id="ARBA00022801"/>
    </source>
</evidence>
<keyword evidence="3" id="KW-0378">Hydrolase</keyword>
<evidence type="ECO:0000256" key="1">
    <source>
        <dbReference type="ARBA" id="ARBA00001445"/>
    </source>
</evidence>
<feature type="domain" description="Alpha-L-rhamnosidase C-terminal" evidence="7">
    <location>
        <begin position="782"/>
        <end position="847"/>
    </location>
</feature>
<dbReference type="PANTHER" id="PTHR33307:SF6">
    <property type="entry name" value="ALPHA-RHAMNOSIDASE (EUROFUNG)-RELATED"/>
    <property type="match status" value="1"/>
</dbReference>
<dbReference type="PANTHER" id="PTHR33307">
    <property type="entry name" value="ALPHA-RHAMNOSIDASE (EUROFUNG)"/>
    <property type="match status" value="1"/>
</dbReference>
<dbReference type="Pfam" id="PF25788">
    <property type="entry name" value="Ig_Rha78A_N"/>
    <property type="match status" value="1"/>
</dbReference>
<feature type="domain" description="Bacterial alpha-L-rhamnosidase N-terminal" evidence="5">
    <location>
        <begin position="149"/>
        <end position="317"/>
    </location>
</feature>
<dbReference type="InterPro" id="IPR013783">
    <property type="entry name" value="Ig-like_fold"/>
</dbReference>
<reference evidence="8" key="2">
    <citation type="journal article" date="2021" name="J Anim Sci Technol">
        <title>Complete genome sequence of Paenibacillus konkukensis sp. nov. SK3146 as a potential probiotic strain.</title>
        <authorList>
            <person name="Jung H.I."/>
            <person name="Park S."/>
            <person name="Niu K.M."/>
            <person name="Lee S.W."/>
            <person name="Kothari D."/>
            <person name="Yi K.J."/>
            <person name="Kim S.K."/>
        </authorList>
    </citation>
    <scope>NUCLEOTIDE SEQUENCE</scope>
    <source>
        <strain evidence="8">SK3146</strain>
    </source>
</reference>
<protein>
    <recommendedName>
        <fullName evidence="2">alpha-L-rhamnosidase</fullName>
        <ecNumber evidence="2">3.2.1.40</ecNumber>
    </recommendedName>
</protein>
<dbReference type="Gene3D" id="2.60.120.260">
    <property type="entry name" value="Galactose-binding domain-like"/>
    <property type="match status" value="2"/>
</dbReference>
<dbReference type="InterPro" id="IPR008902">
    <property type="entry name" value="Rhamnosid_concanavalin"/>
</dbReference>
<reference evidence="8" key="1">
    <citation type="submission" date="2018-02" db="EMBL/GenBank/DDBJ databases">
        <authorList>
            <person name="Kim S.-K."/>
            <person name="Jung H.-I."/>
            <person name="Lee S.-W."/>
        </authorList>
    </citation>
    <scope>NUCLEOTIDE SEQUENCE</scope>
    <source>
        <strain evidence="8">SK3146</strain>
    </source>
</reference>
<organism evidence="8 9">
    <name type="scientific">Paenibacillus konkukensis</name>
    <dbReference type="NCBI Taxonomy" id="2020716"/>
    <lineage>
        <taxon>Bacteria</taxon>
        <taxon>Bacillati</taxon>
        <taxon>Bacillota</taxon>
        <taxon>Bacilli</taxon>
        <taxon>Bacillales</taxon>
        <taxon>Paenibacillaceae</taxon>
        <taxon>Paenibacillus</taxon>
    </lineage>
</organism>
<dbReference type="InterPro" id="IPR013737">
    <property type="entry name" value="Bac_rhamnosid_N"/>
</dbReference>
<dbReference type="Pfam" id="PF08531">
    <property type="entry name" value="Bac_rhamnosid_N"/>
    <property type="match status" value="1"/>
</dbReference>
<dbReference type="Gene3D" id="1.50.10.10">
    <property type="match status" value="1"/>
</dbReference>
<dbReference type="InterPro" id="IPR016007">
    <property type="entry name" value="Alpha_rhamnosid"/>
</dbReference>
<dbReference type="SUPFAM" id="SSF48208">
    <property type="entry name" value="Six-hairpin glycosidases"/>
    <property type="match status" value="1"/>
</dbReference>
<evidence type="ECO:0000256" key="2">
    <source>
        <dbReference type="ARBA" id="ARBA00012652"/>
    </source>
</evidence>
<dbReference type="Gene3D" id="2.60.40.10">
    <property type="entry name" value="Immunoglobulins"/>
    <property type="match status" value="1"/>
</dbReference>
<dbReference type="EMBL" id="CP027059">
    <property type="protein sequence ID" value="UQZ81832.1"/>
    <property type="molecule type" value="Genomic_DNA"/>
</dbReference>
<comment type="catalytic activity">
    <reaction evidence="1">
        <text>Hydrolysis of terminal non-reducing alpha-L-rhamnose residues in alpha-L-rhamnosides.</text>
        <dbReference type="EC" id="3.2.1.40"/>
    </reaction>
</comment>
<dbReference type="InterPro" id="IPR008928">
    <property type="entry name" value="6-hairpin_glycosidase_sf"/>
</dbReference>
<evidence type="ECO:0000313" key="8">
    <source>
        <dbReference type="EMBL" id="UQZ81832.1"/>
    </source>
</evidence>
<dbReference type="EC" id="3.2.1.40" evidence="2"/>
<feature type="domain" description="Alpha-L-rhamnosidase concanavalin-like" evidence="4">
    <location>
        <begin position="326"/>
        <end position="428"/>
    </location>
</feature>
<evidence type="ECO:0000259" key="4">
    <source>
        <dbReference type="Pfam" id="PF05592"/>
    </source>
</evidence>
<dbReference type="InterPro" id="IPR035398">
    <property type="entry name" value="Bac_rhamnosid_C"/>
</dbReference>
<evidence type="ECO:0000259" key="7">
    <source>
        <dbReference type="Pfam" id="PF17390"/>
    </source>
</evidence>
<sequence>MKITDLKTEYFENPLGLDTRKPRFSWIMESEAYGLVQTAYQVMAATSVQRLKDDAPDVWDSGKVLSDQSVHVEYDGSPLASRQVYYWKVRVWDGEDQPSAWSGIARYSMGILERSEWKARWIARSKPEQTEYEGLLPSPYFRRSFRVEKPVRQAFAYASALGLYELHLNGERVGQDYFAPGWTDYGKRVQYQTYDVTAFMQPGEMTVGAVVGTGWYAGHVGMFGNNRYGDNPHLLVELHIEYEDGTSAQVVTDETWKTFAGPILYSDLLKGEAYDSRLEPQGWKLPGFDDAAWERPVVLGRYDGALTAQIDPPVRVMKELLPVSLKRTERGTYLFDMGQNMVGWVRLRVEDAQPGQTVTVACAEMLNTDNTLYSINLREAVQQETYMLNGEKEAVLEPHFTFHGFRYVEVAGLLSPPTLNTVIGRVVHSATARTGELHTSNVMLNKLLSNIEWGQRGNFISVPTDCPQRDERLGWTGDAQIFARTASFNMDVGRFFHKYMIDVMDAQHASGAFPDVAPDAGWEEFKHNHEELNWHAPDNGGWGDAGAVIPWTVYQVYGDRRTLRECYPAMVRWVEYLQANSDGLIRPGYSNYGDWLSVNAETPKDVLDTAYFAYSTRLLAQAAAALGETGDAQRFDRLFAEIKEAFRRAFVGRDGRIKGDTQTVYVLALKMNLLSGEERSLATEHLVRNIEEHGNHLTTGFLGVGYLLPALTEAGREDVAYSLLMQDTFPSWLYSVKHGATTIWERWDAWTETDGFQNPGMNSFNHYSLGSVGEWMYQNILGINNGDGTGYKHLILRPRPGGGLQHASGEFRSVYGTIRVEWKREQSWFVMKAAIPVNTTATVYVPGVILNDSLQVYDSLHNLRTEGGYTVFEAGSGSYTFISRLSRASGAQARENGSDAMPDQMMQSS</sequence>
<dbReference type="InterPro" id="IPR035396">
    <property type="entry name" value="Bac_rhamnosid6H"/>
</dbReference>
<evidence type="ECO:0000259" key="6">
    <source>
        <dbReference type="Pfam" id="PF17389"/>
    </source>
</evidence>
<evidence type="ECO:0000313" key="9">
    <source>
        <dbReference type="Proteomes" id="UP001057134"/>
    </source>
</evidence>
<proteinExistence type="predicted"/>
<feature type="domain" description="Alpha-L-rhamnosidase six-hairpin glycosidase" evidence="6">
    <location>
        <begin position="433"/>
        <end position="780"/>
    </location>
</feature>
<gene>
    <name evidence="8" type="ORF">SK3146_00988</name>
</gene>
<dbReference type="Pfam" id="PF17390">
    <property type="entry name" value="Bac_rhamnosid_C"/>
    <property type="match status" value="1"/>
</dbReference>
<dbReference type="InterPro" id="IPR012341">
    <property type="entry name" value="6hp_glycosidase-like_sf"/>
</dbReference>
<name>A0ABY4RKJ5_9BACL</name>
<accession>A0ABY4RKJ5</accession>